<organism evidence="1 2">
    <name type="scientific">Streptomyces rishiriensis</name>
    <dbReference type="NCBI Taxonomy" id="68264"/>
    <lineage>
        <taxon>Bacteria</taxon>
        <taxon>Bacillati</taxon>
        <taxon>Actinomycetota</taxon>
        <taxon>Actinomycetes</taxon>
        <taxon>Kitasatosporales</taxon>
        <taxon>Streptomycetaceae</taxon>
        <taxon>Streptomyces</taxon>
    </lineage>
</organism>
<protein>
    <submittedName>
        <fullName evidence="1">Uncharacterized protein</fullName>
    </submittedName>
</protein>
<dbReference type="Gene3D" id="3.50.50.60">
    <property type="entry name" value="FAD/NAD(P)-binding domain"/>
    <property type="match status" value="1"/>
</dbReference>
<sequence length="87" mass="9538">MENMRVQAMRFGAEMVDDDVVEVDLTGDIKTVTVTDTADTRALGEGRRCRHRFRVPQAGPARGRQALRAGRVTVSGVRDHQGNVDAS</sequence>
<dbReference type="Proteomes" id="UP001230654">
    <property type="component" value="Unassembled WGS sequence"/>
</dbReference>
<proteinExistence type="predicted"/>
<dbReference type="EMBL" id="JAUSWV010000002">
    <property type="protein sequence ID" value="MDQ0578436.1"/>
    <property type="molecule type" value="Genomic_DNA"/>
</dbReference>
<reference evidence="1 2" key="1">
    <citation type="submission" date="2023-07" db="EMBL/GenBank/DDBJ databases">
        <title>Comparative genomics of wheat-associated soil bacteria to identify genetic determinants of phenazine resistance.</title>
        <authorList>
            <person name="Mouncey N."/>
        </authorList>
    </citation>
    <scope>NUCLEOTIDE SEQUENCE [LARGE SCALE GENOMIC DNA]</scope>
    <source>
        <strain evidence="1 2">B2I6</strain>
    </source>
</reference>
<dbReference type="InterPro" id="IPR036188">
    <property type="entry name" value="FAD/NAD-bd_sf"/>
</dbReference>
<keyword evidence="2" id="KW-1185">Reference proteome</keyword>
<comment type="caution">
    <text evidence="1">The sequence shown here is derived from an EMBL/GenBank/DDBJ whole genome shotgun (WGS) entry which is preliminary data.</text>
</comment>
<accession>A0ABU0NH53</accession>
<gene>
    <name evidence="1" type="ORF">QF030_000614</name>
</gene>
<evidence type="ECO:0000313" key="1">
    <source>
        <dbReference type="EMBL" id="MDQ0578436.1"/>
    </source>
</evidence>
<evidence type="ECO:0000313" key="2">
    <source>
        <dbReference type="Proteomes" id="UP001230654"/>
    </source>
</evidence>
<name>A0ABU0NH53_STRRH</name>